<dbReference type="HAMAP" id="MF_02104">
    <property type="entry name" value="LutC"/>
    <property type="match status" value="1"/>
</dbReference>
<dbReference type="InterPro" id="IPR022823">
    <property type="entry name" value="LutC"/>
</dbReference>
<dbReference type="RefSeq" id="WP_078111317.1">
    <property type="nucleotide sequence ID" value="NZ_CP065424.1"/>
</dbReference>
<keyword evidence="4" id="KW-1185">Reference proteome</keyword>
<sequence length="239" mass="26688">MVGTIQNREQFLANIAKNLGGGQRTEGVSTPVYSFQPQYRILQDASQDELLQVLKEQCKSIHVDYFETTVNELGSKLEDIVQFYGGGPLSLWNDERFHQFGLQDLIETVWPNQSYDVHIWDPAKGQENIDRCERANVGITFSDITLAESGTVVLFNDENKGRSVSLLPTTYIAIIPKSTIVQRMTQASIKIREKVQKGEILPSCINFITGPSNSADIEMNLVVGVHGPVKAAYIIVKDK</sequence>
<evidence type="ECO:0000256" key="1">
    <source>
        <dbReference type="HAMAP-Rule" id="MF_02104"/>
    </source>
</evidence>
<dbReference type="AlphaFoldDB" id="A0A8E2I3G2"/>
<dbReference type="EMBL" id="MTLA01000394">
    <property type="protein sequence ID" value="OOP65996.1"/>
    <property type="molecule type" value="Genomic_DNA"/>
</dbReference>
<reference evidence="3 4" key="1">
    <citation type="submission" date="2017-01" db="EMBL/GenBank/DDBJ databases">
        <title>Draft genome sequence of Bacillus oleronius.</title>
        <authorList>
            <person name="Allam M."/>
        </authorList>
    </citation>
    <scope>NUCLEOTIDE SEQUENCE [LARGE SCALE GENOMIC DNA]</scope>
    <source>
        <strain evidence="3 4">DSM 9356</strain>
    </source>
</reference>
<dbReference type="PANTHER" id="PTHR43682">
    <property type="entry name" value="LACTATE UTILIZATION PROTEIN C"/>
    <property type="match status" value="1"/>
</dbReference>
<comment type="similarity">
    <text evidence="1">Belongs to the LutC/YkgG family.</text>
</comment>
<dbReference type="SUPFAM" id="SSF100950">
    <property type="entry name" value="NagB/RpiA/CoA transferase-like"/>
    <property type="match status" value="1"/>
</dbReference>
<evidence type="ECO:0000259" key="2">
    <source>
        <dbReference type="Pfam" id="PF02589"/>
    </source>
</evidence>
<dbReference type="Proteomes" id="UP000189761">
    <property type="component" value="Unassembled WGS sequence"/>
</dbReference>
<comment type="caution">
    <text evidence="3">The sequence shown here is derived from an EMBL/GenBank/DDBJ whole genome shotgun (WGS) entry which is preliminary data.</text>
</comment>
<dbReference type="InterPro" id="IPR003741">
    <property type="entry name" value="LUD_dom"/>
</dbReference>
<evidence type="ECO:0000313" key="4">
    <source>
        <dbReference type="Proteomes" id="UP000189761"/>
    </source>
</evidence>
<dbReference type="InterPro" id="IPR037171">
    <property type="entry name" value="NagB/RpiA_transferase-like"/>
</dbReference>
<dbReference type="PANTHER" id="PTHR43682:SF1">
    <property type="entry name" value="LACTATE UTILIZATION PROTEIN C"/>
    <property type="match status" value="1"/>
</dbReference>
<comment type="function">
    <text evidence="1">Is involved in L-lactate degradation and allows cells to grow with lactate as the sole carbon source.</text>
</comment>
<dbReference type="Gene3D" id="3.40.50.10420">
    <property type="entry name" value="NagB/RpiA/CoA transferase-like"/>
    <property type="match status" value="1"/>
</dbReference>
<proteinExistence type="inferred from homology"/>
<feature type="domain" description="LUD" evidence="2">
    <location>
        <begin position="52"/>
        <end position="236"/>
    </location>
</feature>
<dbReference type="Pfam" id="PF02589">
    <property type="entry name" value="LUD_dom"/>
    <property type="match status" value="1"/>
</dbReference>
<accession>A0A8E2I3G2</accession>
<organism evidence="3 4">
    <name type="scientific">Heyndrickxia oleronia</name>
    <dbReference type="NCBI Taxonomy" id="38875"/>
    <lineage>
        <taxon>Bacteria</taxon>
        <taxon>Bacillati</taxon>
        <taxon>Bacillota</taxon>
        <taxon>Bacilli</taxon>
        <taxon>Bacillales</taxon>
        <taxon>Bacillaceae</taxon>
        <taxon>Heyndrickxia</taxon>
    </lineage>
</organism>
<gene>
    <name evidence="1" type="primary">lutC</name>
    <name evidence="3" type="ORF">BWZ43_23270</name>
</gene>
<name>A0A8E2I3G2_9BACI</name>
<dbReference type="InterPro" id="IPR024185">
    <property type="entry name" value="FTHF_cligase-like_sf"/>
</dbReference>
<protein>
    <recommendedName>
        <fullName evidence="1">Lactate utilization protein C</fullName>
    </recommendedName>
</protein>
<evidence type="ECO:0000313" key="3">
    <source>
        <dbReference type="EMBL" id="OOP65996.1"/>
    </source>
</evidence>
<dbReference type="GO" id="GO:0006089">
    <property type="term" value="P:lactate metabolic process"/>
    <property type="evidence" value="ECO:0007669"/>
    <property type="project" value="UniProtKB-UniRule"/>
</dbReference>